<evidence type="ECO:0000313" key="5">
    <source>
        <dbReference type="EMBL" id="ONF44764.1"/>
    </source>
</evidence>
<dbReference type="EMBL" id="MSCW01000002">
    <property type="protein sequence ID" value="ONF44764.1"/>
    <property type="molecule type" value="Genomic_DNA"/>
</dbReference>
<dbReference type="OrthoDB" id="9775406at2"/>
<dbReference type="FunFam" id="2.120.10.30:FF:000066">
    <property type="entry name" value="ABC transporter permease protein"/>
    <property type="match status" value="1"/>
</dbReference>
<proteinExistence type="inferred from homology"/>
<feature type="domain" description="Strictosidine synthase conserved region" evidence="4">
    <location>
        <begin position="146"/>
        <end position="232"/>
    </location>
</feature>
<dbReference type="Gene3D" id="2.120.10.30">
    <property type="entry name" value="TolB, C-terminal domain"/>
    <property type="match status" value="1"/>
</dbReference>
<evidence type="ECO:0000256" key="2">
    <source>
        <dbReference type="ARBA" id="ARBA00022553"/>
    </source>
</evidence>
<dbReference type="Pfam" id="PF20067">
    <property type="entry name" value="SSL_N"/>
    <property type="match status" value="1"/>
</dbReference>
<dbReference type="PANTHER" id="PTHR10426">
    <property type="entry name" value="STRICTOSIDINE SYNTHASE-RELATED"/>
    <property type="match status" value="1"/>
</dbReference>
<sequence length="362" mass="39773">MKWILLGALAMFLLLGGFLLTPSPIDSQAWQAPPPPALTGVLAPNERLRQAELLAPGQVSGPEDSTVSADGVLYAGTLAGDIVRVFPDGRVQRWVETGGRPLGMVFDHRGNLIVADAVRGLLSVSPGGQVTLLSREAEGTPFRFTDDVAVAPDGTIYFTDASARFGYTDYSLDLLEMRPHGRLLQYSPRTGKARTLLGNLYFANGVVVSPDGDYLLVAETWKYRILRYWLTGPRAGRAEVFADNLPGFPDNLAVDADGHYWVAFPTRRNDSVDALHRSPWLKNLVAKLPERFRPAPEPYGLVMAFDDRGWALISLHDTQGLHLREITSANPHDGYLYFGSLHNDRIGRLPLPAIPELREPAP</sequence>
<organism evidence="5 6">
    <name type="scientific">Marinobacter lutaoensis</name>
    <dbReference type="NCBI Taxonomy" id="135739"/>
    <lineage>
        <taxon>Bacteria</taxon>
        <taxon>Pseudomonadati</taxon>
        <taxon>Pseudomonadota</taxon>
        <taxon>Gammaproteobacteria</taxon>
        <taxon>Pseudomonadales</taxon>
        <taxon>Marinobacteraceae</taxon>
        <taxon>Marinobacter</taxon>
    </lineage>
</organism>
<evidence type="ECO:0000259" key="4">
    <source>
        <dbReference type="Pfam" id="PF03088"/>
    </source>
</evidence>
<dbReference type="SUPFAM" id="SSF63829">
    <property type="entry name" value="Calcium-dependent phosphotriesterase"/>
    <property type="match status" value="1"/>
</dbReference>
<name>A0A1V2DVM6_9GAMM</name>
<dbReference type="PANTHER" id="PTHR10426:SF88">
    <property type="entry name" value="ADIPOCYTE PLASMA MEMBRANE-ASSOCIATED PROTEIN HEMOMUCIN-RELATED"/>
    <property type="match status" value="1"/>
</dbReference>
<dbReference type="GO" id="GO:0012505">
    <property type="term" value="C:endomembrane system"/>
    <property type="evidence" value="ECO:0007669"/>
    <property type="project" value="TreeGrafter"/>
</dbReference>
<evidence type="ECO:0000256" key="3">
    <source>
        <dbReference type="ARBA" id="ARBA00023180"/>
    </source>
</evidence>
<dbReference type="InterPro" id="IPR018119">
    <property type="entry name" value="Strictosidine_synth_cons-reg"/>
</dbReference>
<keyword evidence="2" id="KW-0597">Phosphoprotein</keyword>
<comment type="caution">
    <text evidence="5">The sequence shown here is derived from an EMBL/GenBank/DDBJ whole genome shotgun (WGS) entry which is preliminary data.</text>
</comment>
<accession>A0A1V2DVM6</accession>
<dbReference type="Pfam" id="PF03088">
    <property type="entry name" value="Str_synth"/>
    <property type="match status" value="1"/>
</dbReference>
<protein>
    <submittedName>
        <fullName evidence="5">Gluconolactonase</fullName>
    </submittedName>
</protein>
<comment type="similarity">
    <text evidence="1">Belongs to the strictosidine synthase family.</text>
</comment>
<dbReference type="RefSeq" id="WP_076723012.1">
    <property type="nucleotide sequence ID" value="NZ_MSCW01000002.1"/>
</dbReference>
<keyword evidence="3" id="KW-0325">Glycoprotein</keyword>
<dbReference type="GO" id="GO:0016787">
    <property type="term" value="F:hydrolase activity"/>
    <property type="evidence" value="ECO:0007669"/>
    <property type="project" value="TreeGrafter"/>
</dbReference>
<evidence type="ECO:0000256" key="1">
    <source>
        <dbReference type="ARBA" id="ARBA00009191"/>
    </source>
</evidence>
<dbReference type="STRING" id="135739.BTO32_03200"/>
<dbReference type="AlphaFoldDB" id="A0A1V2DVM6"/>
<keyword evidence="6" id="KW-1185">Reference proteome</keyword>
<evidence type="ECO:0000313" key="6">
    <source>
        <dbReference type="Proteomes" id="UP000189339"/>
    </source>
</evidence>
<dbReference type="Proteomes" id="UP000189339">
    <property type="component" value="Unassembled WGS sequence"/>
</dbReference>
<gene>
    <name evidence="5" type="ORF">BTO32_03200</name>
</gene>
<dbReference type="InterPro" id="IPR011042">
    <property type="entry name" value="6-blade_b-propeller_TolB-like"/>
</dbReference>
<reference evidence="5 6" key="1">
    <citation type="submission" date="2016-12" db="EMBL/GenBank/DDBJ databases">
        <title>Marinobacter lutaoensis whole genome sequencing.</title>
        <authorList>
            <person name="Verma A."/>
            <person name="Krishnamurthi S."/>
        </authorList>
    </citation>
    <scope>NUCLEOTIDE SEQUENCE [LARGE SCALE GENOMIC DNA]</scope>
    <source>
        <strain evidence="5 6">T5054</strain>
    </source>
</reference>